<organism evidence="2 3">
    <name type="scientific">Sporothrix schenckii 1099-18</name>
    <dbReference type="NCBI Taxonomy" id="1397361"/>
    <lineage>
        <taxon>Eukaryota</taxon>
        <taxon>Fungi</taxon>
        <taxon>Dikarya</taxon>
        <taxon>Ascomycota</taxon>
        <taxon>Pezizomycotina</taxon>
        <taxon>Sordariomycetes</taxon>
        <taxon>Sordariomycetidae</taxon>
        <taxon>Ophiostomatales</taxon>
        <taxon>Ophiostomataceae</taxon>
        <taxon>Sporothrix</taxon>
    </lineage>
</organism>
<reference evidence="2 3" key="1">
    <citation type="journal article" date="2014" name="BMC Genomics">
        <title>Comparative genomics of the major fungal agents of human and animal Sporotrichosis: Sporothrix schenckii and Sporothrix brasiliensis.</title>
        <authorList>
            <person name="Teixeira M.M."/>
            <person name="de Almeida L.G."/>
            <person name="Kubitschek-Barreira P."/>
            <person name="Alves F.L."/>
            <person name="Kioshima E.S."/>
            <person name="Abadio A.K."/>
            <person name="Fernandes L."/>
            <person name="Derengowski L.S."/>
            <person name="Ferreira K.S."/>
            <person name="Souza R.C."/>
            <person name="Ruiz J.C."/>
            <person name="de Andrade N.C."/>
            <person name="Paes H.C."/>
            <person name="Nicola A.M."/>
            <person name="Albuquerque P."/>
            <person name="Gerber A.L."/>
            <person name="Martins V.P."/>
            <person name="Peconick L.D."/>
            <person name="Neto A.V."/>
            <person name="Chaucanez C.B."/>
            <person name="Silva P.A."/>
            <person name="Cunha O.L."/>
            <person name="de Oliveira F.F."/>
            <person name="dos Santos T.C."/>
            <person name="Barros A.L."/>
            <person name="Soares M.A."/>
            <person name="de Oliveira L.M."/>
            <person name="Marini M.M."/>
            <person name="Villalobos-Duno H."/>
            <person name="Cunha M.M."/>
            <person name="de Hoog S."/>
            <person name="da Silveira J.F."/>
            <person name="Henrissat B."/>
            <person name="Nino-Vega G.A."/>
            <person name="Cisalpino P.S."/>
            <person name="Mora-Montes H.M."/>
            <person name="Almeida S.R."/>
            <person name="Stajich J.E."/>
            <person name="Lopes-Bezerra L.M."/>
            <person name="Vasconcelos A.T."/>
            <person name="Felipe M.S."/>
        </authorList>
    </citation>
    <scope>NUCLEOTIDE SEQUENCE [LARGE SCALE GENOMIC DNA]</scope>
    <source>
        <strain evidence="2 3">1099-18</strain>
    </source>
</reference>
<dbReference type="Proteomes" id="UP000033710">
    <property type="component" value="Unassembled WGS sequence"/>
</dbReference>
<sequence>MYMYAETKGLPAKEEPDERRKQRLPDRVRRTASALRVQNEETKTLLLFTAQCKIQLSSTGGLKVEKWHRHKHQHGHACLGGEATVVLYHMQNTANETIDSLGKAFYLEEPPYAVVMKFQIEPV</sequence>
<dbReference type="KEGG" id="ssck:SPSK_03737"/>
<gene>
    <name evidence="2" type="ORF">SPSK_03737</name>
</gene>
<evidence type="ECO:0000313" key="3">
    <source>
        <dbReference type="Proteomes" id="UP000033710"/>
    </source>
</evidence>
<reference evidence="2 3" key="2">
    <citation type="journal article" date="2015" name="Eukaryot. Cell">
        <title>Asexual propagation of a virulent clone complex in a human and feline outbreak of sporotrichosis.</title>
        <authorList>
            <person name="Teixeira Mde M."/>
            <person name="Rodrigues A.M."/>
            <person name="Tsui C.K."/>
            <person name="de Almeida L.G."/>
            <person name="Van Diepeningen A.D."/>
            <person name="van den Ende B.G."/>
            <person name="Fernandes G.F."/>
            <person name="Kano R."/>
            <person name="Hamelin R.C."/>
            <person name="Lopes-Bezerra L.M."/>
            <person name="Vasconcelos A.T."/>
            <person name="de Hoog S."/>
            <person name="de Camargo Z.P."/>
            <person name="Felipe M.S."/>
        </authorList>
    </citation>
    <scope>NUCLEOTIDE SEQUENCE [LARGE SCALE GENOMIC DNA]</scope>
    <source>
        <strain evidence="2 3">1099-18</strain>
    </source>
</reference>
<evidence type="ECO:0000313" key="2">
    <source>
        <dbReference type="EMBL" id="KJR82729.1"/>
    </source>
</evidence>
<evidence type="ECO:0000256" key="1">
    <source>
        <dbReference type="SAM" id="MobiDB-lite"/>
    </source>
</evidence>
<dbReference type="GeneID" id="27665848"/>
<protein>
    <submittedName>
        <fullName evidence="2">Uncharacterized protein</fullName>
    </submittedName>
</protein>
<feature type="region of interest" description="Disordered" evidence="1">
    <location>
        <begin position="1"/>
        <end position="30"/>
    </location>
</feature>
<dbReference type="EMBL" id="AXCR01000010">
    <property type="protein sequence ID" value="KJR82729.1"/>
    <property type="molecule type" value="Genomic_DNA"/>
</dbReference>
<dbReference type="AlphaFoldDB" id="A0A0F2M0X3"/>
<dbReference type="VEuPathDB" id="FungiDB:SPSK_03737"/>
<accession>A0A0F2M0X3</accession>
<comment type="caution">
    <text evidence="2">The sequence shown here is derived from an EMBL/GenBank/DDBJ whole genome shotgun (WGS) entry which is preliminary data.</text>
</comment>
<feature type="compositionally biased region" description="Basic and acidic residues" evidence="1">
    <location>
        <begin position="11"/>
        <end position="29"/>
    </location>
</feature>
<dbReference type="RefSeq" id="XP_016585405.1">
    <property type="nucleotide sequence ID" value="XM_016730571.1"/>
</dbReference>
<name>A0A0F2M0X3_SPOSC</name>
<proteinExistence type="predicted"/>